<dbReference type="GeneID" id="36401050"/>
<dbReference type="OrthoDB" id="425082at2759"/>
<dbReference type="PANTHER" id="PTHR28457">
    <property type="entry name" value="COILED-COIL DOMAIN-CONTAINING PROTEIN 189"/>
    <property type="match status" value="1"/>
</dbReference>
<sequence length="264" mass="29086">MLSAAEAITPSSTTAVEDKLCSAEELWWEPGLISLEHLEQLHATESAAERVELLQSALNVQHYSVSPRAKVWVDFCFGVLQFAQDKAHLAPEKTLILLTLANEVYDFATQPLSIAADSVANGSVESVLAVIEDSSGFQENAQTEIMPALTVESSRLQENAQTEIMPAIIQEYPSTEAVYEHFCGTMRQLCGVVDVDNAKVLLSARLSSKEVAQFVTFLSSTFFRNLRAYQYLSRVPRQTFVCECLLPIETPLSPPSLVDAILDN</sequence>
<proteinExistence type="predicted"/>
<keyword evidence="2" id="KW-1185">Reference proteome</keyword>
<dbReference type="OMA" id="NPRTCVW"/>
<organism evidence="1 2">
    <name type="scientific">Plasmopara halstedii</name>
    <name type="common">Downy mildew of sunflower</name>
    <dbReference type="NCBI Taxonomy" id="4781"/>
    <lineage>
        <taxon>Eukaryota</taxon>
        <taxon>Sar</taxon>
        <taxon>Stramenopiles</taxon>
        <taxon>Oomycota</taxon>
        <taxon>Peronosporomycetes</taxon>
        <taxon>Peronosporales</taxon>
        <taxon>Peronosporaceae</taxon>
        <taxon>Plasmopara</taxon>
    </lineage>
</organism>
<dbReference type="AlphaFoldDB" id="A0A0P1AC91"/>
<evidence type="ECO:0000313" key="1">
    <source>
        <dbReference type="EMBL" id="CEG37950.1"/>
    </source>
</evidence>
<reference evidence="2" key="1">
    <citation type="submission" date="2014-09" db="EMBL/GenBank/DDBJ databases">
        <authorList>
            <person name="Sharma Rahul"/>
            <person name="Thines Marco"/>
        </authorList>
    </citation>
    <scope>NUCLEOTIDE SEQUENCE [LARGE SCALE GENOMIC DNA]</scope>
</reference>
<accession>A0A0P1AC91</accession>
<dbReference type="Proteomes" id="UP000054928">
    <property type="component" value="Unassembled WGS sequence"/>
</dbReference>
<dbReference type="InterPro" id="IPR032727">
    <property type="entry name" value="CLAMP"/>
</dbReference>
<dbReference type="EMBL" id="CCYD01000291">
    <property type="protein sequence ID" value="CEG37950.1"/>
    <property type="molecule type" value="Genomic_DNA"/>
</dbReference>
<evidence type="ECO:0000313" key="2">
    <source>
        <dbReference type="Proteomes" id="UP000054928"/>
    </source>
</evidence>
<protein>
    <submittedName>
        <fullName evidence="1">Uncharacterized protein</fullName>
    </submittedName>
</protein>
<dbReference type="RefSeq" id="XP_024574319.1">
    <property type="nucleotide sequence ID" value="XM_024723331.1"/>
</dbReference>
<dbReference type="PANTHER" id="PTHR28457:SF1">
    <property type="entry name" value="CILIA- AND FLAGELLA-ASSOCIATED PROTEIN 119"/>
    <property type="match status" value="1"/>
</dbReference>
<name>A0A0P1AC91_PLAHL</name>